<protein>
    <submittedName>
        <fullName evidence="2">Uncharacterized protein</fullName>
    </submittedName>
</protein>
<organism evidence="2 3">
    <name type="scientific">Tetradesmus obliquus</name>
    <name type="common">Green alga</name>
    <name type="synonym">Acutodesmus obliquus</name>
    <dbReference type="NCBI Taxonomy" id="3088"/>
    <lineage>
        <taxon>Eukaryota</taxon>
        <taxon>Viridiplantae</taxon>
        <taxon>Chlorophyta</taxon>
        <taxon>core chlorophytes</taxon>
        <taxon>Chlorophyceae</taxon>
        <taxon>CS clade</taxon>
        <taxon>Sphaeropleales</taxon>
        <taxon>Scenedesmaceae</taxon>
        <taxon>Tetradesmus</taxon>
    </lineage>
</organism>
<accession>A0ABY8TGV7</accession>
<gene>
    <name evidence="2" type="ORF">OEZ85_007654</name>
</gene>
<feature type="region of interest" description="Disordered" evidence="1">
    <location>
        <begin position="128"/>
        <end position="178"/>
    </location>
</feature>
<evidence type="ECO:0000313" key="2">
    <source>
        <dbReference type="EMBL" id="WIA08205.1"/>
    </source>
</evidence>
<name>A0ABY8TGV7_TETOB</name>
<sequence length="178" mass="18763">MATLDESVSDDAAWDENEFLSPVPTCYGSLVELLMCGDYEQHLSPIFKGSSSSIYIVSPLVCAEPTFMPEPSLMQQAQQQGQPASAGPAGAAGRMVTTNSVEEHWTELISYSFQDLPMQLQQSGQVPAQQQFGQPAAVSQPGSPVTPVRGGIRPGSGRAGLPAGAAVDRTLVRAGRQA</sequence>
<evidence type="ECO:0000256" key="1">
    <source>
        <dbReference type="SAM" id="MobiDB-lite"/>
    </source>
</evidence>
<proteinExistence type="predicted"/>
<dbReference type="Proteomes" id="UP001244341">
    <property type="component" value="Chromosome 1b"/>
</dbReference>
<keyword evidence="3" id="KW-1185">Reference proteome</keyword>
<evidence type="ECO:0000313" key="3">
    <source>
        <dbReference type="Proteomes" id="UP001244341"/>
    </source>
</evidence>
<dbReference type="EMBL" id="CP126208">
    <property type="protein sequence ID" value="WIA08205.1"/>
    <property type="molecule type" value="Genomic_DNA"/>
</dbReference>
<reference evidence="2 3" key="1">
    <citation type="submission" date="2023-05" db="EMBL/GenBank/DDBJ databases">
        <title>A 100% complete, gapless, phased diploid assembly of the Scenedesmus obliquus UTEX 3031 genome.</title>
        <authorList>
            <person name="Biondi T.C."/>
            <person name="Hanschen E.R."/>
            <person name="Kwon T."/>
            <person name="Eng W."/>
            <person name="Kruse C.P.S."/>
            <person name="Koehler S.I."/>
            <person name="Kunde Y."/>
            <person name="Gleasner C.D."/>
            <person name="You Mak K.T."/>
            <person name="Polle J."/>
            <person name="Hovde B.T."/>
            <person name="Starkenburg S.R."/>
        </authorList>
    </citation>
    <scope>NUCLEOTIDE SEQUENCE [LARGE SCALE GENOMIC DNA]</scope>
    <source>
        <strain evidence="2 3">DOE0152z</strain>
    </source>
</reference>